<evidence type="ECO:0000256" key="3">
    <source>
        <dbReference type="ARBA" id="ARBA00022833"/>
    </source>
</evidence>
<evidence type="ECO:0000256" key="4">
    <source>
        <dbReference type="SAM" id="MobiDB-lite"/>
    </source>
</evidence>
<dbReference type="CDD" id="cd15565">
    <property type="entry name" value="PHD2_NSD"/>
    <property type="match status" value="1"/>
</dbReference>
<feature type="compositionally biased region" description="Basic and acidic residues" evidence="4">
    <location>
        <begin position="161"/>
        <end position="174"/>
    </location>
</feature>
<dbReference type="Proteomes" id="UP000822688">
    <property type="component" value="Chromosome 8"/>
</dbReference>
<name>A0A8T0GWX8_CERPU</name>
<organism evidence="6 7">
    <name type="scientific">Ceratodon purpureus</name>
    <name type="common">Fire moss</name>
    <name type="synonym">Dicranum purpureum</name>
    <dbReference type="NCBI Taxonomy" id="3225"/>
    <lineage>
        <taxon>Eukaryota</taxon>
        <taxon>Viridiplantae</taxon>
        <taxon>Streptophyta</taxon>
        <taxon>Embryophyta</taxon>
        <taxon>Bryophyta</taxon>
        <taxon>Bryophytina</taxon>
        <taxon>Bryopsida</taxon>
        <taxon>Dicranidae</taxon>
        <taxon>Pseudoditrichales</taxon>
        <taxon>Ditrichaceae</taxon>
        <taxon>Ceratodon</taxon>
    </lineage>
</organism>
<feature type="compositionally biased region" description="Pro residues" evidence="4">
    <location>
        <begin position="1056"/>
        <end position="1074"/>
    </location>
</feature>
<feature type="region of interest" description="Disordered" evidence="4">
    <location>
        <begin position="99"/>
        <end position="124"/>
    </location>
</feature>
<protein>
    <recommendedName>
        <fullName evidence="5">Zinc finger PHD-type domain-containing protein</fullName>
    </recommendedName>
</protein>
<dbReference type="Pfam" id="PF26055">
    <property type="entry name" value="Mtase_EDM2"/>
    <property type="match status" value="1"/>
</dbReference>
<dbReference type="PANTHER" id="PTHR46235:SF3">
    <property type="entry name" value="PHD FINGER-CONTAINING PROTEIN DDB_G0268158"/>
    <property type="match status" value="1"/>
</dbReference>
<dbReference type="InterPro" id="IPR055198">
    <property type="entry name" value="NSD_PHD"/>
</dbReference>
<feature type="domain" description="Zinc finger PHD-type" evidence="5">
    <location>
        <begin position="482"/>
        <end position="552"/>
    </location>
</feature>
<feature type="compositionally biased region" description="Polar residues" evidence="4">
    <location>
        <begin position="974"/>
        <end position="999"/>
    </location>
</feature>
<feature type="domain" description="Zinc finger PHD-type" evidence="5">
    <location>
        <begin position="553"/>
        <end position="617"/>
    </location>
</feature>
<comment type="caution">
    <text evidence="6">The sequence shown here is derived from an EMBL/GenBank/DDBJ whole genome shotgun (WGS) entry which is preliminary data.</text>
</comment>
<feature type="compositionally biased region" description="Basic and acidic residues" evidence="4">
    <location>
        <begin position="1078"/>
        <end position="1088"/>
    </location>
</feature>
<keyword evidence="1" id="KW-0479">Metal-binding</keyword>
<dbReference type="Gene3D" id="3.30.40.10">
    <property type="entry name" value="Zinc/RING finger domain, C3HC4 (zinc finger)"/>
    <property type="match status" value="2"/>
</dbReference>
<feature type="compositionally biased region" description="Acidic residues" evidence="4">
    <location>
        <begin position="400"/>
        <end position="410"/>
    </location>
</feature>
<dbReference type="SMART" id="SM00249">
    <property type="entry name" value="PHD"/>
    <property type="match status" value="3"/>
</dbReference>
<feature type="region of interest" description="Disordered" evidence="4">
    <location>
        <begin position="973"/>
        <end position="1212"/>
    </location>
</feature>
<keyword evidence="3" id="KW-0862">Zinc</keyword>
<feature type="region of interest" description="Disordered" evidence="4">
    <location>
        <begin position="624"/>
        <end position="688"/>
    </location>
</feature>
<dbReference type="PANTHER" id="PTHR46235">
    <property type="entry name" value="PHD FINGER-CONTAINING PROTEIN DDB_G0268158"/>
    <property type="match status" value="1"/>
</dbReference>
<feature type="region of interest" description="Disordered" evidence="4">
    <location>
        <begin position="152"/>
        <end position="174"/>
    </location>
</feature>
<dbReference type="InterPro" id="IPR058939">
    <property type="entry name" value="Mtase_EDM2"/>
</dbReference>
<sequence length="1230" mass="133896">MARVAGSFAMTGSKHGEYYMRVEFPDGAGRVPIQLRGGGYYLGKRTHAEMLEEISKASGLRSSVGSAGEGGPPPLSLEEEKPEGTAVANETAASDVAALRDADSRTSNGISPRTAVGSVEEGPGRSQLVAGLPPQVVPEEPARSVQVVPEEPARSVQHAADSCRHDPRGGKGEEAEVAGVDEYAICDGDGSNPVSLCVLPLKLEDRVLIPEGVPVGNSEVSLCGKSGGSDVKCAITAWKLAFPEHEPFRILVKVLPASGVKRWVKLQGPMASYKESAEEVLCLARFLGLLRKEPYASEDTVRNRLFEGGSLPMAFCGHLRKRRSLIEQYVDLDPTLQGSDIAKKTLLSITREKPSGRRVLRPDDGGPDECQYPPVKKPRMEHPRADGPGTRQFESKEGLYEDEGTGDEGVESGVDPGDSLCIFCDDGGYLLCCDGPCMRSFHPRRLDGANSKCATLGFPDEVDMENVRRGWFCTNCKIKKHQCYACEGLGTSDAALGRKREVFACDVASCGKFYHPMCVASKLRPGANEGESREALAKGIRAGESFTCPLHRCTECGRGEEKGERDLNLATCRRCPAAWHVKCLPRTLSFDGREESHFEVRAWLLDKAFIVYCTNHELVPHLGTPSRNHLKFRENGSRSTTVFRKPPKAVGSVGHGGPESRTKESASSASLAPSKGAETAGPATRKRPGEAYKSLVRDIVGRSHRATTEESVRARLTLPTNYSRREFNWMPQGRFDSILNGARAAVRWLKQGVDWEDAKLKCAPDQVVAVCAEESLLRTFLAPTLHGKRYTSYGRHFTKAEKLRRVVEVLEPHIRDGDTIVDFSCGCNTFARLLLDALSGSEKSRCQFRSFDIFTPKDTLGFERRDWLSVGVGECGPGDSLVIGLNPPFTYTDVFISHALSMNPRVLVLITPPLKKPLPRPGFECVLDDPTTMAEKSFYLPGSVHGSNDDHLEQGNHVAPHLYIYVRAGASGGPNASSTGSPPATVRPSSSAGPAQQPHTGEKRANPTTATPESEPAANLVVGWKRSRDPRRPRHMVPVARSIAPGSVSRPEDAGIPPPPAPEAPRVPPPPPAFRAPQVRDDPRDHLPPRLRPLHRPELRPLRPPGEPHSPFEPGVLPRGDRRNRPRGNDPRELSQALSVPRPPVSRGMSPGSMDPRPRRYGHLRRTNYGGMAPPEPRDFPPPGFGHSHPPRFPDFRPPTFGEPPPPGCEGSRLAFGGRLPCRAGAIWQG</sequence>
<evidence type="ECO:0000256" key="1">
    <source>
        <dbReference type="ARBA" id="ARBA00022723"/>
    </source>
</evidence>
<feature type="region of interest" description="Disordered" evidence="4">
    <location>
        <begin position="352"/>
        <end position="412"/>
    </location>
</feature>
<feature type="domain" description="Zinc finger PHD-type" evidence="5">
    <location>
        <begin position="420"/>
        <end position="477"/>
    </location>
</feature>
<evidence type="ECO:0000256" key="2">
    <source>
        <dbReference type="ARBA" id="ARBA00022771"/>
    </source>
</evidence>
<keyword evidence="7" id="KW-1185">Reference proteome</keyword>
<dbReference type="AlphaFoldDB" id="A0A8T0GWX8"/>
<dbReference type="GO" id="GO:0008270">
    <property type="term" value="F:zinc ion binding"/>
    <property type="evidence" value="ECO:0007669"/>
    <property type="project" value="UniProtKB-KW"/>
</dbReference>
<evidence type="ECO:0000313" key="7">
    <source>
        <dbReference type="Proteomes" id="UP000822688"/>
    </source>
</evidence>
<feature type="compositionally biased region" description="Pro residues" evidence="4">
    <location>
        <begin position="1191"/>
        <end position="1208"/>
    </location>
</feature>
<evidence type="ECO:0000313" key="6">
    <source>
        <dbReference type="EMBL" id="KAG0563057.1"/>
    </source>
</evidence>
<dbReference type="InterPro" id="IPR001965">
    <property type="entry name" value="Znf_PHD"/>
</dbReference>
<feature type="compositionally biased region" description="Basic and acidic residues" evidence="4">
    <location>
        <begin position="352"/>
        <end position="364"/>
    </location>
</feature>
<proteinExistence type="predicted"/>
<evidence type="ECO:0000259" key="5">
    <source>
        <dbReference type="SMART" id="SM00249"/>
    </source>
</evidence>
<accession>A0A8T0GWX8</accession>
<dbReference type="EMBL" id="CM026429">
    <property type="protein sequence ID" value="KAG0563057.1"/>
    <property type="molecule type" value="Genomic_DNA"/>
</dbReference>
<dbReference type="Pfam" id="PF22908">
    <property type="entry name" value="PHD_NSD"/>
    <property type="match status" value="1"/>
</dbReference>
<dbReference type="InterPro" id="IPR013083">
    <property type="entry name" value="Znf_RING/FYVE/PHD"/>
</dbReference>
<feature type="compositionally biased region" description="Basic and acidic residues" evidence="4">
    <location>
        <begin position="1119"/>
        <end position="1133"/>
    </location>
</feature>
<feature type="region of interest" description="Disordered" evidence="4">
    <location>
        <begin position="58"/>
        <end position="86"/>
    </location>
</feature>
<reference evidence="6" key="1">
    <citation type="submission" date="2020-06" db="EMBL/GenBank/DDBJ databases">
        <title>WGS assembly of Ceratodon purpureus strain R40.</title>
        <authorList>
            <person name="Carey S.B."/>
            <person name="Jenkins J."/>
            <person name="Shu S."/>
            <person name="Lovell J.T."/>
            <person name="Sreedasyam A."/>
            <person name="Maumus F."/>
            <person name="Tiley G.P."/>
            <person name="Fernandez-Pozo N."/>
            <person name="Barry K."/>
            <person name="Chen C."/>
            <person name="Wang M."/>
            <person name="Lipzen A."/>
            <person name="Daum C."/>
            <person name="Saski C.A."/>
            <person name="Payton A.C."/>
            <person name="Mcbreen J.C."/>
            <person name="Conrad R.E."/>
            <person name="Kollar L.M."/>
            <person name="Olsson S."/>
            <person name="Huttunen S."/>
            <person name="Landis J.B."/>
            <person name="Wickett N.J."/>
            <person name="Johnson M.G."/>
            <person name="Rensing S.A."/>
            <person name="Grimwood J."/>
            <person name="Schmutz J."/>
            <person name="Mcdaniel S.F."/>
        </authorList>
    </citation>
    <scope>NUCLEOTIDE SEQUENCE</scope>
    <source>
        <strain evidence="6">R40</strain>
    </source>
</reference>
<gene>
    <name evidence="6" type="ORF">KC19_8G001500</name>
</gene>
<keyword evidence="2" id="KW-0863">Zinc-finger</keyword>